<dbReference type="Gene3D" id="1.10.287.110">
    <property type="entry name" value="DnaJ domain"/>
    <property type="match status" value="1"/>
</dbReference>
<dbReference type="PANTHER" id="PTHR24074">
    <property type="entry name" value="CO-CHAPERONE PROTEIN DJLA"/>
    <property type="match status" value="1"/>
</dbReference>
<dbReference type="GO" id="GO:0006122">
    <property type="term" value="P:mitochondrial electron transport, ubiquinol to cytochrome c"/>
    <property type="evidence" value="ECO:0007669"/>
    <property type="project" value="InterPro"/>
</dbReference>
<feature type="domain" description="J" evidence="2">
    <location>
        <begin position="2"/>
        <end position="72"/>
    </location>
</feature>
<name>A0AAW1QED6_9CHLO</name>
<sequence>MDFYSVLGVPRSASQADIKAAFRELAHRWHPDKQANLSATEKQQAAARFKEIKDAYDILGKDDARAVYNTSGRSAAYAAQQQAASGSYAGQAAYTYRARSGWSNFRYQQRTYNCHGWFFNIFSAVARGSTRVDGMFHLAMGGILIGGVLLFDTFGESLWASANKGKLFKDVEVQNKRQEILRQGRQLAAKPSRAASEPAPFHMTPPMLLVASQKHEMPLLLCHCQDIKQLAVFRQRAQISQEQAAAQHVKHRAAPSSGARHATGAKLLTHVCYVYMVSILVLALLLSVKRF</sequence>
<keyword evidence="1" id="KW-1133">Transmembrane helix</keyword>
<dbReference type="EMBL" id="JALJOR010000003">
    <property type="protein sequence ID" value="KAK9819800.1"/>
    <property type="molecule type" value="Genomic_DNA"/>
</dbReference>
<dbReference type="AlphaFoldDB" id="A0AAW1QED6"/>
<evidence type="ECO:0000313" key="4">
    <source>
        <dbReference type="Proteomes" id="UP001489004"/>
    </source>
</evidence>
<keyword evidence="4" id="KW-1185">Reference proteome</keyword>
<gene>
    <name evidence="3" type="ORF">WJX72_002571</name>
</gene>
<dbReference type="GO" id="GO:0045275">
    <property type="term" value="C:respiratory chain complex III"/>
    <property type="evidence" value="ECO:0007669"/>
    <property type="project" value="InterPro"/>
</dbReference>
<organism evidence="3 4">
    <name type="scientific">[Myrmecia] bisecta</name>
    <dbReference type="NCBI Taxonomy" id="41462"/>
    <lineage>
        <taxon>Eukaryota</taxon>
        <taxon>Viridiplantae</taxon>
        <taxon>Chlorophyta</taxon>
        <taxon>core chlorophytes</taxon>
        <taxon>Trebouxiophyceae</taxon>
        <taxon>Trebouxiales</taxon>
        <taxon>Trebouxiaceae</taxon>
        <taxon>Myrmecia</taxon>
    </lineage>
</organism>
<dbReference type="SUPFAM" id="SSF81514">
    <property type="entry name" value="Subunit X (non-heme 7 kDa protein) of cytochrome bc1 complex (Ubiquinol-cytochrome c reductase)"/>
    <property type="match status" value="1"/>
</dbReference>
<evidence type="ECO:0000259" key="2">
    <source>
        <dbReference type="PROSITE" id="PS50076"/>
    </source>
</evidence>
<comment type="caution">
    <text evidence="3">The sequence shown here is derived from an EMBL/GenBank/DDBJ whole genome shotgun (WGS) entry which is preliminary data.</text>
</comment>
<keyword evidence="1" id="KW-0472">Membrane</keyword>
<accession>A0AAW1QED6</accession>
<reference evidence="3 4" key="1">
    <citation type="journal article" date="2024" name="Nat. Commun.">
        <title>Phylogenomics reveals the evolutionary origins of lichenization in chlorophyte algae.</title>
        <authorList>
            <person name="Puginier C."/>
            <person name="Libourel C."/>
            <person name="Otte J."/>
            <person name="Skaloud P."/>
            <person name="Haon M."/>
            <person name="Grisel S."/>
            <person name="Petersen M."/>
            <person name="Berrin J.G."/>
            <person name="Delaux P.M."/>
            <person name="Dal Grande F."/>
            <person name="Keller J."/>
        </authorList>
    </citation>
    <scope>NUCLEOTIDE SEQUENCE [LARGE SCALE GENOMIC DNA]</scope>
    <source>
        <strain evidence="3 4">SAG 2043</strain>
    </source>
</reference>
<proteinExistence type="predicted"/>
<dbReference type="SMART" id="SM00271">
    <property type="entry name" value="DnaJ"/>
    <property type="match status" value="1"/>
</dbReference>
<dbReference type="Proteomes" id="UP001489004">
    <property type="component" value="Unassembled WGS sequence"/>
</dbReference>
<evidence type="ECO:0000256" key="1">
    <source>
        <dbReference type="SAM" id="Phobius"/>
    </source>
</evidence>
<dbReference type="InterPro" id="IPR001623">
    <property type="entry name" value="DnaJ_domain"/>
</dbReference>
<dbReference type="CDD" id="cd06257">
    <property type="entry name" value="DnaJ"/>
    <property type="match status" value="1"/>
</dbReference>
<dbReference type="GO" id="GO:0005739">
    <property type="term" value="C:mitochondrion"/>
    <property type="evidence" value="ECO:0007669"/>
    <property type="project" value="GOC"/>
</dbReference>
<feature type="transmembrane region" description="Helical" evidence="1">
    <location>
        <begin position="267"/>
        <end position="288"/>
    </location>
</feature>
<dbReference type="InterPro" id="IPR050817">
    <property type="entry name" value="DjlA_DnaK_co-chaperone"/>
</dbReference>
<dbReference type="InterPro" id="IPR036656">
    <property type="entry name" value="QCR9_sf"/>
</dbReference>
<keyword evidence="1" id="KW-0812">Transmembrane</keyword>
<dbReference type="InterPro" id="IPR036869">
    <property type="entry name" value="J_dom_sf"/>
</dbReference>
<protein>
    <recommendedName>
        <fullName evidence="2">J domain-containing protein</fullName>
    </recommendedName>
</protein>
<dbReference type="PROSITE" id="PS50076">
    <property type="entry name" value="DNAJ_2"/>
    <property type="match status" value="1"/>
</dbReference>
<dbReference type="SUPFAM" id="SSF46565">
    <property type="entry name" value="Chaperone J-domain"/>
    <property type="match status" value="1"/>
</dbReference>
<dbReference type="Pfam" id="PF00226">
    <property type="entry name" value="DnaJ"/>
    <property type="match status" value="1"/>
</dbReference>
<dbReference type="PRINTS" id="PR00625">
    <property type="entry name" value="JDOMAIN"/>
</dbReference>
<evidence type="ECO:0000313" key="3">
    <source>
        <dbReference type="EMBL" id="KAK9819800.1"/>
    </source>
</evidence>